<sequence length="65" mass="7563">MTQETFVELLQQLKEGKIDKLTVEQPDFLEFRKAWLSFCDRTSFVGKAGLQGTISYRYEPSEKEA</sequence>
<gene>
    <name evidence="1" type="ORF">TEHN7118_1284</name>
</gene>
<dbReference type="AlphaFoldDB" id="A0A2H6CP05"/>
<dbReference type="EMBL" id="BDEC01000049">
    <property type="protein sequence ID" value="GBD68478.1"/>
    <property type="molecule type" value="Genomic_DNA"/>
</dbReference>
<evidence type="ECO:0000313" key="1">
    <source>
        <dbReference type="EMBL" id="GBD68478.1"/>
    </source>
</evidence>
<evidence type="ECO:0000313" key="2">
    <source>
        <dbReference type="Proteomes" id="UP000236214"/>
    </source>
</evidence>
<dbReference type="Proteomes" id="UP000236214">
    <property type="component" value="Unassembled WGS sequence"/>
</dbReference>
<comment type="caution">
    <text evidence="1">The sequence shown here is derived from an EMBL/GenBank/DDBJ whole genome shotgun (WGS) entry which is preliminary data.</text>
</comment>
<proteinExistence type="predicted"/>
<organism evidence="1 2">
    <name type="scientific">Tetragenococcus halophilus subsp. halophilus</name>
    <dbReference type="NCBI Taxonomy" id="1513897"/>
    <lineage>
        <taxon>Bacteria</taxon>
        <taxon>Bacillati</taxon>
        <taxon>Bacillota</taxon>
        <taxon>Bacilli</taxon>
        <taxon>Lactobacillales</taxon>
        <taxon>Enterococcaceae</taxon>
        <taxon>Tetragenococcus</taxon>
    </lineage>
</organism>
<accession>A0A2H6CP05</accession>
<keyword evidence="2" id="KW-1185">Reference proteome</keyword>
<dbReference type="RefSeq" id="WP_014125319.1">
    <property type="nucleotide sequence ID" value="NZ_BAABQP010000003.1"/>
</dbReference>
<protein>
    <submittedName>
        <fullName evidence="1">Uncharacterized protein</fullName>
    </submittedName>
</protein>
<dbReference type="GeneID" id="64054455"/>
<name>A0A2H6CP05_TETHA</name>
<reference evidence="1 2" key="1">
    <citation type="submission" date="2016-05" db="EMBL/GenBank/DDBJ databases">
        <title>Whole genome sequencing of Tetragenococcus halophilus subsp. halophilus NISL 7118.</title>
        <authorList>
            <person name="Shiwa Y."/>
            <person name="Nishimura I."/>
            <person name="Yoshikawa H."/>
            <person name="Koyama Y."/>
            <person name="Oguma T."/>
        </authorList>
    </citation>
    <scope>NUCLEOTIDE SEQUENCE [LARGE SCALE GENOMIC DNA]</scope>
    <source>
        <strain evidence="1 2">NISL 7118</strain>
    </source>
</reference>